<dbReference type="AlphaFoldDB" id="A0A2K5ZZ64"/>
<protein>
    <submittedName>
        <fullName evidence="1">TCF25 ribosome quality control complex subunit</fullName>
    </submittedName>
    <submittedName>
        <fullName evidence="1">Transcription factor 25</fullName>
    </submittedName>
</protein>
<accession>A0A2K5ZZ64</accession>
<dbReference type="Proteomes" id="UP000233140">
    <property type="component" value="Unassembled WGS sequence"/>
</dbReference>
<organism evidence="1 2">
    <name type="scientific">Mandrillus leucophaeus</name>
    <name type="common">Drill</name>
    <name type="synonym">Papio leucophaeus</name>
    <dbReference type="NCBI Taxonomy" id="9568"/>
    <lineage>
        <taxon>Eukaryota</taxon>
        <taxon>Metazoa</taxon>
        <taxon>Chordata</taxon>
        <taxon>Craniata</taxon>
        <taxon>Vertebrata</taxon>
        <taxon>Euteleostomi</taxon>
        <taxon>Mammalia</taxon>
        <taxon>Eutheria</taxon>
        <taxon>Euarchontoglires</taxon>
        <taxon>Primates</taxon>
        <taxon>Haplorrhini</taxon>
        <taxon>Catarrhini</taxon>
        <taxon>Cercopithecidae</taxon>
        <taxon>Cercopithecinae</taxon>
        <taxon>Mandrillus</taxon>
    </lineage>
</organism>
<proteinExistence type="predicted"/>
<name>A0A2K5ZZ64_MANLE</name>
<reference evidence="1" key="1">
    <citation type="submission" date="2025-08" db="UniProtKB">
        <authorList>
            <consortium name="Ensembl"/>
        </authorList>
    </citation>
    <scope>IDENTIFICATION</scope>
</reference>
<keyword evidence="2" id="KW-1185">Reference proteome</keyword>
<evidence type="ECO:0000313" key="2">
    <source>
        <dbReference type="Proteomes" id="UP000233140"/>
    </source>
</evidence>
<dbReference type="PANTHER" id="PTHR22684">
    <property type="entry name" value="NULP1-RELATED"/>
    <property type="match status" value="1"/>
</dbReference>
<dbReference type="PANTHER" id="PTHR22684:SF0">
    <property type="entry name" value="RIBOSOME QUALITY CONTROL COMPLEX SUBUNIT TCF25"/>
    <property type="match status" value="1"/>
</dbReference>
<dbReference type="GeneTree" id="ENSGT00390000005563"/>
<sequence length="222" mass="25666">MRLLESRKGLSFFAFEHSEEYQQAQHKFLVAVESMEPNNIVVLLQTSPYHVDSLLQLSDACRFQEDQEMARDLVGKAEPPPVPLLGRLRQEYRSSESFYLALYKQMSFLEKRGCPRTALEYCKLILSLEPDEDPLCMLLLIDHLALRARNYEYLIRLFQEWEAHRNLSQLPNFAFSVPLAYFLLSQQTDLPEHERSSAREKASLLIQQALTMFPGGGCPPEP</sequence>
<dbReference type="GO" id="GO:1990112">
    <property type="term" value="C:RQC complex"/>
    <property type="evidence" value="ECO:0007669"/>
    <property type="project" value="TreeGrafter"/>
</dbReference>
<gene>
    <name evidence="1" type="primary">TCF25</name>
</gene>
<dbReference type="Pfam" id="PF04910">
    <property type="entry name" value="Tcf25"/>
    <property type="match status" value="2"/>
</dbReference>
<dbReference type="InterPro" id="IPR006994">
    <property type="entry name" value="TCF25/Rqc1"/>
</dbReference>
<reference evidence="1" key="2">
    <citation type="submission" date="2025-09" db="UniProtKB">
        <authorList>
            <consortium name="Ensembl"/>
        </authorList>
    </citation>
    <scope>IDENTIFICATION</scope>
</reference>
<dbReference type="Ensembl" id="ENSMLET00000056686.1">
    <property type="protein sequence ID" value="ENSMLEP00000033106.1"/>
    <property type="gene ID" value="ENSMLEG00000040693.1"/>
</dbReference>
<evidence type="ECO:0000313" key="1">
    <source>
        <dbReference type="Ensembl" id="ENSMLEP00000033106.1"/>
    </source>
</evidence>